<dbReference type="InterPro" id="IPR039903">
    <property type="entry name" value="Zswim2"/>
</dbReference>
<name>A0AAD7LIJ3_QUISA</name>
<evidence type="ECO:0000256" key="2">
    <source>
        <dbReference type="SAM" id="MobiDB-lite"/>
    </source>
</evidence>
<dbReference type="Gene3D" id="3.30.40.10">
    <property type="entry name" value="Zinc/RING finger domain, C3HC4 (zinc finger)"/>
    <property type="match status" value="1"/>
</dbReference>
<protein>
    <submittedName>
        <fullName evidence="5">Mitogen-activated protein kinase kinase kinase 1</fullName>
    </submittedName>
</protein>
<accession>A0AAD7LIJ3</accession>
<organism evidence="5 6">
    <name type="scientific">Quillaja saponaria</name>
    <name type="common">Soap bark tree</name>
    <dbReference type="NCBI Taxonomy" id="32244"/>
    <lineage>
        <taxon>Eukaryota</taxon>
        <taxon>Viridiplantae</taxon>
        <taxon>Streptophyta</taxon>
        <taxon>Embryophyta</taxon>
        <taxon>Tracheophyta</taxon>
        <taxon>Spermatophyta</taxon>
        <taxon>Magnoliopsida</taxon>
        <taxon>eudicotyledons</taxon>
        <taxon>Gunneridae</taxon>
        <taxon>Pentapetalae</taxon>
        <taxon>rosids</taxon>
        <taxon>fabids</taxon>
        <taxon>Fabales</taxon>
        <taxon>Quillajaceae</taxon>
        <taxon>Quillaja</taxon>
    </lineage>
</organism>
<evidence type="ECO:0000256" key="1">
    <source>
        <dbReference type="PROSITE-ProRule" id="PRU00175"/>
    </source>
</evidence>
<feature type="compositionally biased region" description="Low complexity" evidence="2">
    <location>
        <begin position="1"/>
        <end position="11"/>
    </location>
</feature>
<sequence length="219" mass="24959">MESVASNSSPPENHHHHHPLFKPIQPAEDRIVWAIRHRLRLLHRTESTLFILGATGNVYTVILSATPSCTCPDRLTPCKHILFVFIRVLGVSPDDVCLRRRNLLPCQLNRLLGMPTLAEAVAGASHRQRFQQLLFHSKQGCLRPFVEMEDGTSCPICLEEMGKEERVVACGTCRNPIHEGCLVRWKRSRGRRSASCVICRARWRDSHRTEQNKYLNLAP</sequence>
<dbReference type="PROSITE" id="PS50966">
    <property type="entry name" value="ZF_SWIM"/>
    <property type="match status" value="1"/>
</dbReference>
<dbReference type="InterPro" id="IPR001841">
    <property type="entry name" value="Znf_RING"/>
</dbReference>
<dbReference type="PANTHER" id="PTHR21540">
    <property type="entry name" value="RING FINGER AND SWIM DOMAIN-CONTAINING PROTEIN 2"/>
    <property type="match status" value="1"/>
</dbReference>
<dbReference type="Proteomes" id="UP001163823">
    <property type="component" value="Chromosome 8"/>
</dbReference>
<evidence type="ECO:0000313" key="6">
    <source>
        <dbReference type="Proteomes" id="UP001163823"/>
    </source>
</evidence>
<evidence type="ECO:0000313" key="5">
    <source>
        <dbReference type="EMBL" id="KAJ7958820.1"/>
    </source>
</evidence>
<dbReference type="SUPFAM" id="SSF57850">
    <property type="entry name" value="RING/U-box"/>
    <property type="match status" value="1"/>
</dbReference>
<dbReference type="KEGG" id="qsa:O6P43_019482"/>
<comment type="caution">
    <text evidence="5">The sequence shown here is derived from an EMBL/GenBank/DDBJ whole genome shotgun (WGS) entry which is preliminary data.</text>
</comment>
<dbReference type="GO" id="GO:0008270">
    <property type="term" value="F:zinc ion binding"/>
    <property type="evidence" value="ECO:0007669"/>
    <property type="project" value="UniProtKB-KW"/>
</dbReference>
<dbReference type="Pfam" id="PF04434">
    <property type="entry name" value="SWIM"/>
    <property type="match status" value="1"/>
</dbReference>
<keyword evidence="1" id="KW-0863">Zinc-finger</keyword>
<dbReference type="EMBL" id="JARAOO010000008">
    <property type="protein sequence ID" value="KAJ7958820.1"/>
    <property type="molecule type" value="Genomic_DNA"/>
</dbReference>
<keyword evidence="5" id="KW-0418">Kinase</keyword>
<dbReference type="InterPro" id="IPR013083">
    <property type="entry name" value="Znf_RING/FYVE/PHD"/>
</dbReference>
<feature type="domain" description="RING-type" evidence="3">
    <location>
        <begin position="154"/>
        <end position="200"/>
    </location>
</feature>
<reference evidence="5" key="1">
    <citation type="journal article" date="2023" name="Science">
        <title>Elucidation of the pathway for biosynthesis of saponin adjuvants from the soapbark tree.</title>
        <authorList>
            <person name="Reed J."/>
            <person name="Orme A."/>
            <person name="El-Demerdash A."/>
            <person name="Owen C."/>
            <person name="Martin L.B.B."/>
            <person name="Misra R.C."/>
            <person name="Kikuchi S."/>
            <person name="Rejzek M."/>
            <person name="Martin A.C."/>
            <person name="Harkess A."/>
            <person name="Leebens-Mack J."/>
            <person name="Louveau T."/>
            <person name="Stephenson M.J."/>
            <person name="Osbourn A."/>
        </authorList>
    </citation>
    <scope>NUCLEOTIDE SEQUENCE</scope>
    <source>
        <strain evidence="5">S10</strain>
    </source>
</reference>
<dbReference type="AlphaFoldDB" id="A0AAD7LIJ3"/>
<proteinExistence type="predicted"/>
<gene>
    <name evidence="5" type="ORF">O6P43_019482</name>
</gene>
<keyword evidence="1" id="KW-0479">Metal-binding</keyword>
<keyword evidence="5" id="KW-0808">Transferase</keyword>
<dbReference type="PANTHER" id="PTHR21540:SF0">
    <property type="entry name" value="PHD FAMILY PROTEIN"/>
    <property type="match status" value="1"/>
</dbReference>
<feature type="region of interest" description="Disordered" evidence="2">
    <location>
        <begin position="1"/>
        <end position="20"/>
    </location>
</feature>
<feature type="domain" description="SWIM-type" evidence="4">
    <location>
        <begin position="59"/>
        <end position="89"/>
    </location>
</feature>
<evidence type="ECO:0000259" key="3">
    <source>
        <dbReference type="PROSITE" id="PS50089"/>
    </source>
</evidence>
<dbReference type="GO" id="GO:0061630">
    <property type="term" value="F:ubiquitin protein ligase activity"/>
    <property type="evidence" value="ECO:0007669"/>
    <property type="project" value="InterPro"/>
</dbReference>
<dbReference type="GO" id="GO:0016301">
    <property type="term" value="F:kinase activity"/>
    <property type="evidence" value="ECO:0007669"/>
    <property type="project" value="UniProtKB-KW"/>
</dbReference>
<dbReference type="InterPro" id="IPR007527">
    <property type="entry name" value="Znf_SWIM"/>
</dbReference>
<dbReference type="PROSITE" id="PS50089">
    <property type="entry name" value="ZF_RING_2"/>
    <property type="match status" value="1"/>
</dbReference>
<evidence type="ECO:0000259" key="4">
    <source>
        <dbReference type="PROSITE" id="PS50966"/>
    </source>
</evidence>
<dbReference type="Pfam" id="PF13639">
    <property type="entry name" value="zf-RING_2"/>
    <property type="match status" value="1"/>
</dbReference>
<keyword evidence="6" id="KW-1185">Reference proteome</keyword>
<keyword evidence="1" id="KW-0862">Zinc</keyword>